<feature type="compositionally biased region" description="Polar residues" evidence="1">
    <location>
        <begin position="19"/>
        <end position="42"/>
    </location>
</feature>
<dbReference type="InterPro" id="IPR032723">
    <property type="entry name" value="Deaminase_LmjF365940"/>
</dbReference>
<evidence type="ECO:0000256" key="2">
    <source>
        <dbReference type="SAM" id="Phobius"/>
    </source>
</evidence>
<dbReference type="EMBL" id="ASPP01018049">
    <property type="protein sequence ID" value="ETO16604.1"/>
    <property type="molecule type" value="Genomic_DNA"/>
</dbReference>
<dbReference type="AlphaFoldDB" id="X6MRZ3"/>
<sequence length="527" mass="61159">MGYGIWGKKKKDRKEKQWNGGNDSDTEINGTETNKSTKSSPTRLPLKMQSVRSSQSIVAASRSLPSSSSSSSWMESSHRVTRKISDLHAMPTLSMSFLRYKMYLISGAGALQNDLEECKEGNKEHNDDDSTELLSEILQRFIEQNYSNVEVIPFDSGKEIFRYTENVRFVHQELRPTIDRELSYLATHFGNRWKKYFHLSLALCDGAPARLSALTEGLRPFEPDMLHVVNLKTLWSKFPKLDKLWEEDIEYLTFNDMETYPALQRQEVSKDVQKIVHEMESWKDDFSIKMKAPKSEIETFWLRKSYQPILAVVMIQKPNEPIQYFRGVNMEVAMSTGSLCAERNAIGSAFVSDPSIRREYFKMVAVLQMPDLSSAAKISKFDREQSPQPSYYCYHFFFFCFFLFLLLFMHAFPPPLRLEKAQHHYSAFMHRNQTIFNQSNPFGNRQSVDTKMNEKAPEDNNPRGPCGACSEWLKKIAEVNPNFKIVTFSDVELITFLFFLPTAPWEIFHFDKKTSYSMKEVFVRHVT</sequence>
<organism evidence="3 4">
    <name type="scientific">Reticulomyxa filosa</name>
    <dbReference type="NCBI Taxonomy" id="46433"/>
    <lineage>
        <taxon>Eukaryota</taxon>
        <taxon>Sar</taxon>
        <taxon>Rhizaria</taxon>
        <taxon>Retaria</taxon>
        <taxon>Foraminifera</taxon>
        <taxon>Monothalamids</taxon>
        <taxon>Reticulomyxidae</taxon>
        <taxon>Reticulomyxa</taxon>
    </lineage>
</organism>
<proteinExistence type="predicted"/>
<dbReference type="Pfam" id="PF14421">
    <property type="entry name" value="LmjF365940-deam"/>
    <property type="match status" value="2"/>
</dbReference>
<evidence type="ECO:0000313" key="3">
    <source>
        <dbReference type="EMBL" id="ETO16604.1"/>
    </source>
</evidence>
<dbReference type="Gene3D" id="3.40.140.10">
    <property type="entry name" value="Cytidine Deaminase, domain 2"/>
    <property type="match status" value="1"/>
</dbReference>
<keyword evidence="2" id="KW-0812">Transmembrane</keyword>
<keyword evidence="2" id="KW-0472">Membrane</keyword>
<name>X6MRZ3_RETFI</name>
<dbReference type="OrthoDB" id="40021at2759"/>
<dbReference type="CDD" id="cd01283">
    <property type="entry name" value="cytidine_deaminase"/>
    <property type="match status" value="1"/>
</dbReference>
<evidence type="ECO:0000256" key="1">
    <source>
        <dbReference type="SAM" id="MobiDB-lite"/>
    </source>
</evidence>
<accession>X6MRZ3</accession>
<dbReference type="SUPFAM" id="SSF53927">
    <property type="entry name" value="Cytidine deaminase-like"/>
    <property type="match status" value="1"/>
</dbReference>
<reference evidence="3 4" key="1">
    <citation type="journal article" date="2013" name="Curr. Biol.">
        <title>The Genome of the Foraminiferan Reticulomyxa filosa.</title>
        <authorList>
            <person name="Glockner G."/>
            <person name="Hulsmann N."/>
            <person name="Schleicher M."/>
            <person name="Noegel A.A."/>
            <person name="Eichinger L."/>
            <person name="Gallinger C."/>
            <person name="Pawlowski J."/>
            <person name="Sierra R."/>
            <person name="Euteneuer U."/>
            <person name="Pillet L."/>
            <person name="Moustafa A."/>
            <person name="Platzer M."/>
            <person name="Groth M."/>
            <person name="Szafranski K."/>
            <person name="Schliwa M."/>
        </authorList>
    </citation>
    <scope>NUCLEOTIDE SEQUENCE [LARGE SCALE GENOMIC DNA]</scope>
</reference>
<dbReference type="GO" id="GO:0003824">
    <property type="term" value="F:catalytic activity"/>
    <property type="evidence" value="ECO:0007669"/>
    <property type="project" value="InterPro"/>
</dbReference>
<keyword evidence="4" id="KW-1185">Reference proteome</keyword>
<feature type="transmembrane region" description="Helical" evidence="2">
    <location>
        <begin position="394"/>
        <end position="412"/>
    </location>
</feature>
<feature type="compositionally biased region" description="Low complexity" evidence="1">
    <location>
        <begin position="61"/>
        <end position="73"/>
    </location>
</feature>
<feature type="region of interest" description="Disordered" evidence="1">
    <location>
        <begin position="1"/>
        <end position="73"/>
    </location>
</feature>
<comment type="caution">
    <text evidence="3">The sequence shown here is derived from an EMBL/GenBank/DDBJ whole genome shotgun (WGS) entry which is preliminary data.</text>
</comment>
<evidence type="ECO:0000313" key="4">
    <source>
        <dbReference type="Proteomes" id="UP000023152"/>
    </source>
</evidence>
<gene>
    <name evidence="3" type="ORF">RFI_20736</name>
</gene>
<protein>
    <submittedName>
        <fullName evidence="3">Uncharacterized protein</fullName>
    </submittedName>
</protein>
<dbReference type="InterPro" id="IPR016193">
    <property type="entry name" value="Cytidine_deaminase-like"/>
</dbReference>
<keyword evidence="2" id="KW-1133">Transmembrane helix</keyword>
<dbReference type="Proteomes" id="UP000023152">
    <property type="component" value="Unassembled WGS sequence"/>
</dbReference>